<dbReference type="Gene3D" id="1.10.1200.80">
    <property type="entry name" value="Putative flavin oxidoreducatase, domain 2"/>
    <property type="match status" value="1"/>
</dbReference>
<comment type="catalytic activity">
    <reaction evidence="10">
        <text>a 5,6-dihydrouridine in tRNA + NADP(+) = a uridine in tRNA + NADPH + H(+)</text>
        <dbReference type="Rhea" id="RHEA:23624"/>
        <dbReference type="Rhea" id="RHEA-COMP:13339"/>
        <dbReference type="Rhea" id="RHEA-COMP:13887"/>
        <dbReference type="ChEBI" id="CHEBI:15378"/>
        <dbReference type="ChEBI" id="CHEBI:57783"/>
        <dbReference type="ChEBI" id="CHEBI:58349"/>
        <dbReference type="ChEBI" id="CHEBI:65315"/>
        <dbReference type="ChEBI" id="CHEBI:74443"/>
    </reaction>
</comment>
<feature type="binding site" evidence="14">
    <location>
        <position position="162"/>
    </location>
    <ligand>
        <name>FMN</name>
        <dbReference type="ChEBI" id="CHEBI:58210"/>
    </ligand>
</feature>
<dbReference type="SUPFAM" id="SSF51395">
    <property type="entry name" value="FMN-linked oxidoreductases"/>
    <property type="match status" value="1"/>
</dbReference>
<comment type="catalytic activity">
    <reaction evidence="11">
        <text>a 5,6-dihydrouridine in tRNA + NAD(+) = a uridine in tRNA + NADH + H(+)</text>
        <dbReference type="Rhea" id="RHEA:54452"/>
        <dbReference type="Rhea" id="RHEA-COMP:13339"/>
        <dbReference type="Rhea" id="RHEA-COMP:13887"/>
        <dbReference type="ChEBI" id="CHEBI:15378"/>
        <dbReference type="ChEBI" id="CHEBI:57540"/>
        <dbReference type="ChEBI" id="CHEBI:57945"/>
        <dbReference type="ChEBI" id="CHEBI:65315"/>
        <dbReference type="ChEBI" id="CHEBI:74443"/>
    </reaction>
</comment>
<dbReference type="CDD" id="cd02801">
    <property type="entry name" value="DUS_like_FMN"/>
    <property type="match status" value="1"/>
</dbReference>
<evidence type="ECO:0000256" key="2">
    <source>
        <dbReference type="ARBA" id="ARBA00002790"/>
    </source>
</evidence>
<dbReference type="EC" id="1.3.1.-" evidence="12"/>
<keyword evidence="14" id="KW-0547">Nucleotide-binding</keyword>
<evidence type="ECO:0000256" key="12">
    <source>
        <dbReference type="PIRNR" id="PIRNR006621"/>
    </source>
</evidence>
<evidence type="ECO:0000256" key="14">
    <source>
        <dbReference type="PIRSR" id="PIRSR006621-2"/>
    </source>
</evidence>
<comment type="similarity">
    <text evidence="12">Belongs to the dus family.</text>
</comment>
<comment type="function">
    <text evidence="2 12">Catalyzes the synthesis of 5,6-dihydrouridine (D), a modified base found in the D-loop of most tRNAs, via the reduction of the C5-C6 double bond in target uridines.</text>
</comment>
<gene>
    <name evidence="16" type="ORF">DCW38_05675</name>
</gene>
<sequence length="317" mass="35761">MDLSGKIILAPLAGITDSPYRQICKRYGADVSYSELVSADGLFRNSKKTVKLMEFTESERPYGIQIFGGSMEAMSSASERASEFSPDFIDINLGCSVPKIIKQGYGSALLRSLSKLKDIVSAVVSSTRLPVSAKMRIGYNTVRGTDIANVLEKCGVSFIAVHGRLATMQFTGEANWEEIKKIKESVSIPVIGNGDIKTPEDAIEKWERAKVDAIMIGRASFGNPWIFKQIKDYIKERKYSIPSIEEKMEVLEEHYSIACSDGKAKDRIREMRKHFHWYVKGIKGVKQFKEIINKTDDYEQIIGIIRNIKQRRINEDK</sequence>
<evidence type="ECO:0000256" key="4">
    <source>
        <dbReference type="ARBA" id="ARBA00022630"/>
    </source>
</evidence>
<evidence type="ECO:0000256" key="13">
    <source>
        <dbReference type="PIRSR" id="PIRSR006621-1"/>
    </source>
</evidence>
<dbReference type="GO" id="GO:0050660">
    <property type="term" value="F:flavin adenine dinucleotide binding"/>
    <property type="evidence" value="ECO:0007669"/>
    <property type="project" value="InterPro"/>
</dbReference>
<evidence type="ECO:0000256" key="11">
    <source>
        <dbReference type="ARBA" id="ARBA00048802"/>
    </source>
</evidence>
<feature type="binding site" evidence="14">
    <location>
        <begin position="217"/>
        <end position="218"/>
    </location>
    <ligand>
        <name>FMN</name>
        <dbReference type="ChEBI" id="CHEBI:58210"/>
    </ligand>
</feature>
<dbReference type="AlphaFoldDB" id="A0A350HAT5"/>
<evidence type="ECO:0000256" key="7">
    <source>
        <dbReference type="ARBA" id="ARBA00022857"/>
    </source>
</evidence>
<feature type="binding site" evidence="14">
    <location>
        <position position="134"/>
    </location>
    <ligand>
        <name>FMN</name>
        <dbReference type="ChEBI" id="CHEBI:58210"/>
    </ligand>
</feature>
<dbReference type="InterPro" id="IPR013785">
    <property type="entry name" value="Aldolase_TIM"/>
</dbReference>
<evidence type="ECO:0000256" key="3">
    <source>
        <dbReference type="ARBA" id="ARBA00022555"/>
    </source>
</evidence>
<keyword evidence="4 12" id="KW-0285">Flavoprotein</keyword>
<evidence type="ECO:0000259" key="15">
    <source>
        <dbReference type="Pfam" id="PF01207"/>
    </source>
</evidence>
<comment type="cofactor">
    <cofactor evidence="1 12 14">
        <name>FMN</name>
        <dbReference type="ChEBI" id="CHEBI:58210"/>
    </cofactor>
</comment>
<dbReference type="Gene3D" id="3.20.20.70">
    <property type="entry name" value="Aldolase class I"/>
    <property type="match status" value="1"/>
</dbReference>
<dbReference type="InterPro" id="IPR035587">
    <property type="entry name" value="DUS-like_FMN-bd"/>
</dbReference>
<keyword evidence="5 12" id="KW-0288">FMN</keyword>
<dbReference type="PANTHER" id="PTHR45846">
    <property type="entry name" value="TRNA-DIHYDROURIDINE(47) SYNTHASE [NAD(P)(+)]-LIKE"/>
    <property type="match status" value="1"/>
</dbReference>
<comment type="caution">
    <text evidence="16">The sequence shown here is derived from an EMBL/GenBank/DDBJ whole genome shotgun (WGS) entry which is preliminary data.</text>
</comment>
<reference evidence="16 17" key="1">
    <citation type="journal article" date="2018" name="Nat. Biotechnol.">
        <title>A standardized bacterial taxonomy based on genome phylogeny substantially revises the tree of life.</title>
        <authorList>
            <person name="Parks D.H."/>
            <person name="Chuvochina M."/>
            <person name="Waite D.W."/>
            <person name="Rinke C."/>
            <person name="Skarshewski A."/>
            <person name="Chaumeil P.A."/>
            <person name="Hugenholtz P."/>
        </authorList>
    </citation>
    <scope>NUCLEOTIDE SEQUENCE [LARGE SCALE GENOMIC DNA]</scope>
    <source>
        <strain evidence="16">UBA9956</strain>
    </source>
</reference>
<keyword evidence="7" id="KW-0521">NADP</keyword>
<dbReference type="NCBIfam" id="TIGR00737">
    <property type="entry name" value="nifR3_yhdG"/>
    <property type="match status" value="1"/>
</dbReference>
<evidence type="ECO:0000256" key="1">
    <source>
        <dbReference type="ARBA" id="ARBA00001917"/>
    </source>
</evidence>
<keyword evidence="8" id="KW-0694">RNA-binding</keyword>
<dbReference type="InterPro" id="IPR024036">
    <property type="entry name" value="tRNA-dHydroUridine_Synthase_C"/>
</dbReference>
<name>A0A350HAT5_UNCW3</name>
<keyword evidence="6 12" id="KW-0819">tRNA processing</keyword>
<evidence type="ECO:0000313" key="16">
    <source>
        <dbReference type="EMBL" id="HAV92651.1"/>
    </source>
</evidence>
<evidence type="ECO:0000256" key="9">
    <source>
        <dbReference type="ARBA" id="ARBA00023002"/>
    </source>
</evidence>
<feature type="binding site" evidence="14">
    <location>
        <position position="65"/>
    </location>
    <ligand>
        <name>FMN</name>
        <dbReference type="ChEBI" id="CHEBI:58210"/>
    </ligand>
</feature>
<evidence type="ECO:0000256" key="6">
    <source>
        <dbReference type="ARBA" id="ARBA00022694"/>
    </source>
</evidence>
<dbReference type="EMBL" id="DMZY01000168">
    <property type="protein sequence ID" value="HAV92651.1"/>
    <property type="molecule type" value="Genomic_DNA"/>
</dbReference>
<keyword evidence="9 12" id="KW-0560">Oxidoreductase</keyword>
<evidence type="ECO:0000256" key="10">
    <source>
        <dbReference type="ARBA" id="ARBA00048205"/>
    </source>
</evidence>
<keyword evidence="3" id="KW-0820">tRNA-binding</keyword>
<feature type="domain" description="DUS-like FMN-binding" evidence="15">
    <location>
        <begin position="8"/>
        <end position="298"/>
    </location>
</feature>
<dbReference type="InterPro" id="IPR004652">
    <property type="entry name" value="DusB-like"/>
</dbReference>
<protein>
    <recommendedName>
        <fullName evidence="12">tRNA-dihydrouridine synthase</fullName>
        <ecNumber evidence="12">1.3.1.-</ecNumber>
    </recommendedName>
</protein>
<organism evidence="16 17">
    <name type="scientific">candidate division WOR-3 bacterium</name>
    <dbReference type="NCBI Taxonomy" id="2052148"/>
    <lineage>
        <taxon>Bacteria</taxon>
        <taxon>Bacteria division WOR-3</taxon>
    </lineage>
</organism>
<evidence type="ECO:0000256" key="5">
    <source>
        <dbReference type="ARBA" id="ARBA00022643"/>
    </source>
</evidence>
<dbReference type="GO" id="GO:0000049">
    <property type="term" value="F:tRNA binding"/>
    <property type="evidence" value="ECO:0007669"/>
    <property type="project" value="UniProtKB-KW"/>
</dbReference>
<dbReference type="InterPro" id="IPR018517">
    <property type="entry name" value="tRNA_hU_synthase_CS"/>
</dbReference>
<dbReference type="Pfam" id="PF01207">
    <property type="entry name" value="Dus"/>
    <property type="match status" value="1"/>
</dbReference>
<proteinExistence type="inferred from homology"/>
<dbReference type="GO" id="GO:0017150">
    <property type="term" value="F:tRNA dihydrouridine synthase activity"/>
    <property type="evidence" value="ECO:0007669"/>
    <property type="project" value="InterPro"/>
</dbReference>
<dbReference type="PROSITE" id="PS01136">
    <property type="entry name" value="UPF0034"/>
    <property type="match status" value="1"/>
</dbReference>
<evidence type="ECO:0000256" key="8">
    <source>
        <dbReference type="ARBA" id="ARBA00022884"/>
    </source>
</evidence>
<evidence type="ECO:0000313" key="17">
    <source>
        <dbReference type="Proteomes" id="UP000264062"/>
    </source>
</evidence>
<accession>A0A350HAT5</accession>
<dbReference type="InterPro" id="IPR001269">
    <property type="entry name" value="DUS_fam"/>
</dbReference>
<feature type="active site" description="Proton donor" evidence="13">
    <location>
        <position position="95"/>
    </location>
</feature>
<dbReference type="PIRSF" id="PIRSF006621">
    <property type="entry name" value="Dus"/>
    <property type="match status" value="1"/>
</dbReference>
<dbReference type="Proteomes" id="UP000264062">
    <property type="component" value="Unassembled WGS sequence"/>
</dbReference>
<dbReference type="PANTHER" id="PTHR45846:SF1">
    <property type="entry name" value="TRNA-DIHYDROURIDINE(47) SYNTHASE [NAD(P)(+)]-LIKE"/>
    <property type="match status" value="1"/>
</dbReference>